<dbReference type="Proteomes" id="UP001164286">
    <property type="component" value="Unassembled WGS sequence"/>
</dbReference>
<dbReference type="EMBL" id="JAKWFO010000006">
    <property type="protein sequence ID" value="KAI9634629.1"/>
    <property type="molecule type" value="Genomic_DNA"/>
</dbReference>
<dbReference type="GeneID" id="77724858"/>
<gene>
    <name evidence="10" type="ORF">MKK02DRAFT_16616</name>
</gene>
<dbReference type="PRINTS" id="PR00380">
    <property type="entry name" value="KINESINHEAVY"/>
</dbReference>
<dbReference type="SMART" id="SM00129">
    <property type="entry name" value="KISc"/>
    <property type="match status" value="1"/>
</dbReference>
<dbReference type="GO" id="GO:0005524">
    <property type="term" value="F:ATP binding"/>
    <property type="evidence" value="ECO:0007669"/>
    <property type="project" value="UniProtKB-UniRule"/>
</dbReference>
<keyword evidence="4 5" id="KW-0505">Motor protein</keyword>
<evidence type="ECO:0000256" key="8">
    <source>
        <dbReference type="SAM" id="MobiDB-lite"/>
    </source>
</evidence>
<dbReference type="AlphaFoldDB" id="A0AA38H936"/>
<keyword evidence="1 5" id="KW-0547">Nucleotide-binding</keyword>
<dbReference type="PROSITE" id="PS00411">
    <property type="entry name" value="KINESIN_MOTOR_1"/>
    <property type="match status" value="1"/>
</dbReference>
<dbReference type="GO" id="GO:0005874">
    <property type="term" value="C:microtubule"/>
    <property type="evidence" value="ECO:0007669"/>
    <property type="project" value="UniProtKB-KW"/>
</dbReference>
<keyword evidence="3 7" id="KW-0175">Coiled coil</keyword>
<dbReference type="GO" id="GO:0003777">
    <property type="term" value="F:microtubule motor activity"/>
    <property type="evidence" value="ECO:0007669"/>
    <property type="project" value="InterPro"/>
</dbReference>
<feature type="coiled-coil region" evidence="7">
    <location>
        <begin position="575"/>
        <end position="609"/>
    </location>
</feature>
<evidence type="ECO:0000313" key="11">
    <source>
        <dbReference type="Proteomes" id="UP001164286"/>
    </source>
</evidence>
<dbReference type="GO" id="GO:0008017">
    <property type="term" value="F:microtubule binding"/>
    <property type="evidence" value="ECO:0007669"/>
    <property type="project" value="InterPro"/>
</dbReference>
<evidence type="ECO:0000256" key="5">
    <source>
        <dbReference type="PROSITE-ProRule" id="PRU00283"/>
    </source>
</evidence>
<dbReference type="InterPro" id="IPR001752">
    <property type="entry name" value="Kinesin_motor_dom"/>
</dbReference>
<organism evidence="10 11">
    <name type="scientific">Dioszegia hungarica</name>
    <dbReference type="NCBI Taxonomy" id="4972"/>
    <lineage>
        <taxon>Eukaryota</taxon>
        <taxon>Fungi</taxon>
        <taxon>Dikarya</taxon>
        <taxon>Basidiomycota</taxon>
        <taxon>Agaricomycotina</taxon>
        <taxon>Tremellomycetes</taxon>
        <taxon>Tremellales</taxon>
        <taxon>Bulleribasidiaceae</taxon>
        <taxon>Dioszegia</taxon>
    </lineage>
</organism>
<dbReference type="PANTHER" id="PTHR47968:SF75">
    <property type="entry name" value="CENTROMERE-ASSOCIATED PROTEIN E"/>
    <property type="match status" value="1"/>
</dbReference>
<comment type="caution">
    <text evidence="10">The sequence shown here is derived from an EMBL/GenBank/DDBJ whole genome shotgun (WGS) entry which is preliminary data.</text>
</comment>
<dbReference type="PANTHER" id="PTHR47968">
    <property type="entry name" value="CENTROMERE PROTEIN E"/>
    <property type="match status" value="1"/>
</dbReference>
<feature type="compositionally biased region" description="Polar residues" evidence="8">
    <location>
        <begin position="11"/>
        <end position="29"/>
    </location>
</feature>
<dbReference type="InterPro" id="IPR036961">
    <property type="entry name" value="Kinesin_motor_dom_sf"/>
</dbReference>
<feature type="region of interest" description="Disordered" evidence="8">
    <location>
        <begin position="65"/>
        <end position="84"/>
    </location>
</feature>
<dbReference type="PROSITE" id="PS50067">
    <property type="entry name" value="KINESIN_MOTOR_2"/>
    <property type="match status" value="1"/>
</dbReference>
<evidence type="ECO:0000256" key="6">
    <source>
        <dbReference type="RuleBase" id="RU000394"/>
    </source>
</evidence>
<comment type="similarity">
    <text evidence="5 6">Belongs to the TRAFAC class myosin-kinesin ATPase superfamily. Kinesin family.</text>
</comment>
<evidence type="ECO:0000256" key="4">
    <source>
        <dbReference type="ARBA" id="ARBA00023175"/>
    </source>
</evidence>
<evidence type="ECO:0000256" key="1">
    <source>
        <dbReference type="ARBA" id="ARBA00022741"/>
    </source>
</evidence>
<name>A0AA38H936_9TREE</name>
<feature type="region of interest" description="Disordered" evidence="8">
    <location>
        <begin position="503"/>
        <end position="529"/>
    </location>
</feature>
<dbReference type="SUPFAM" id="SSF52540">
    <property type="entry name" value="P-loop containing nucleoside triphosphate hydrolases"/>
    <property type="match status" value="1"/>
</dbReference>
<reference evidence="10" key="1">
    <citation type="journal article" date="2022" name="G3 (Bethesda)">
        <title>High quality genome of the basidiomycete yeast Dioszegia hungarica PDD-24b-2 isolated from cloud water.</title>
        <authorList>
            <person name="Jarrige D."/>
            <person name="Haridas S."/>
            <person name="Bleykasten-Grosshans C."/>
            <person name="Joly M."/>
            <person name="Nadalig T."/>
            <person name="Sancelme M."/>
            <person name="Vuilleumier S."/>
            <person name="Grigoriev I.V."/>
            <person name="Amato P."/>
            <person name="Bringel F."/>
        </authorList>
    </citation>
    <scope>NUCLEOTIDE SEQUENCE</scope>
    <source>
        <strain evidence="10">PDD-24b-2</strain>
    </source>
</reference>
<dbReference type="GO" id="GO:0007018">
    <property type="term" value="P:microtubule-based movement"/>
    <property type="evidence" value="ECO:0007669"/>
    <property type="project" value="InterPro"/>
</dbReference>
<evidence type="ECO:0000313" key="10">
    <source>
        <dbReference type="EMBL" id="KAI9634629.1"/>
    </source>
</evidence>
<dbReference type="RefSeq" id="XP_052944406.1">
    <property type="nucleotide sequence ID" value="XM_053085657.1"/>
</dbReference>
<sequence>MATRPKPAPRSVQTPSTPGGPLRSSQTPNLAYPFLADSPSHFLAPKDGAVKLKVKAGISPEARSRIGVTPSGLRPVTPRPIKRVAPPVSVPARSRLERGMTPSGSDDSLRAYAREDALGESEAVLVTVRVRPPNPAETHPGSQSSVWETNEWNTQTIKLAKEAIGTRDDREWTFDRILDPMSNNGKAYTTSARTHIRRAMEGYNALIFAYGQTASGKTHTLSGSPSEPGIIPLSIRDLFAQIRSSPDREFLLRASYLELYNEALLDLLSTDGKELSLSEGKKKGEVIVNGLTEIAVRTEEDVKRLLSVGEENRSVGRTDWNSRSSRSHCVFRLVIESRAAGVSDVPVGARTPGGRAKTGGDRTTRISTLSIIDLAGSERHTSSKERNAEGKHINQSLLTLKIVISKLADMASGRNISHIPYRDSKLTRLLQPSLSGDALISVICTVSPSAVNLNESLSTLSFAQGLKRVLLRAQKREVVDPQALIQQYQEEIAELKAKLRDRDEGASSVMMTPGAGDKGKAASGKAKGDMERRLEELKSLILTGREAGERDTGYEARPLSPTKLEYPKLDYDQSTADLQESLHAAELRIKQQDAELKNLRRDLEARTSRPDERIMHLQDQVDELKMLEVAYQALLLQPSQKVKADVEREWHDRVEKLQEQVRSKQIWACRLDENVRAVTAENKRLTARCEDAEEKVHLIIDWLNTALSSSSPPSPTSGLATSDSQFDIPTLTVEAPSDDFGSLNTRGRIATLSLSAKMTRDKFSNMDLAKLSEKFGSLGVKARAGKVKMLSQESCGDLAEQAGEDEEY</sequence>
<dbReference type="InterPro" id="IPR027417">
    <property type="entry name" value="P-loop_NTPase"/>
</dbReference>
<evidence type="ECO:0000256" key="3">
    <source>
        <dbReference type="ARBA" id="ARBA00023054"/>
    </source>
</evidence>
<keyword evidence="6" id="KW-0493">Microtubule</keyword>
<proteinExistence type="inferred from homology"/>
<dbReference type="InterPro" id="IPR027640">
    <property type="entry name" value="Kinesin-like_fam"/>
</dbReference>
<keyword evidence="11" id="KW-1185">Reference proteome</keyword>
<keyword evidence="2 5" id="KW-0067">ATP-binding</keyword>
<protein>
    <recommendedName>
        <fullName evidence="6">Kinesin-like protein</fullName>
    </recommendedName>
</protein>
<dbReference type="Pfam" id="PF00225">
    <property type="entry name" value="Kinesin"/>
    <property type="match status" value="1"/>
</dbReference>
<accession>A0AA38H936</accession>
<evidence type="ECO:0000256" key="2">
    <source>
        <dbReference type="ARBA" id="ARBA00022840"/>
    </source>
</evidence>
<evidence type="ECO:0000259" key="9">
    <source>
        <dbReference type="PROSITE" id="PS50067"/>
    </source>
</evidence>
<feature type="region of interest" description="Disordered" evidence="8">
    <location>
        <begin position="1"/>
        <end position="33"/>
    </location>
</feature>
<dbReference type="InterPro" id="IPR019821">
    <property type="entry name" value="Kinesin_motor_CS"/>
</dbReference>
<dbReference type="Gene3D" id="3.40.850.10">
    <property type="entry name" value="Kinesin motor domain"/>
    <property type="match status" value="1"/>
</dbReference>
<feature type="domain" description="Kinesin motor" evidence="9">
    <location>
        <begin position="123"/>
        <end position="469"/>
    </location>
</feature>
<evidence type="ECO:0000256" key="7">
    <source>
        <dbReference type="SAM" id="Coils"/>
    </source>
</evidence>
<feature type="binding site" evidence="5">
    <location>
        <begin position="211"/>
        <end position="218"/>
    </location>
    <ligand>
        <name>ATP</name>
        <dbReference type="ChEBI" id="CHEBI:30616"/>
    </ligand>
</feature>